<feature type="domain" description="FtsK" evidence="20">
    <location>
        <begin position="909"/>
        <end position="1112"/>
    </location>
</feature>
<name>A0A1N6AY14_9ACTN</name>
<keyword evidence="8" id="KW-0159">Chromosome partition</keyword>
<dbReference type="GO" id="GO:0016539">
    <property type="term" value="P:intein-mediated protein splicing"/>
    <property type="evidence" value="ECO:0007669"/>
    <property type="project" value="InterPro"/>
</dbReference>
<keyword evidence="13" id="KW-0131">Cell cycle</keyword>
<dbReference type="FunFam" id="1.10.10.10:FF:000236">
    <property type="entry name" value="Cell division protein FtsK"/>
    <property type="match status" value="1"/>
</dbReference>
<feature type="region of interest" description="Disordered" evidence="17">
    <location>
        <begin position="198"/>
        <end position="229"/>
    </location>
</feature>
<dbReference type="SUPFAM" id="SSF52540">
    <property type="entry name" value="P-loop containing nucleoside triphosphate hydrolases"/>
    <property type="match status" value="2"/>
</dbReference>
<gene>
    <name evidence="21" type="ORF">SAMN04489832_6348</name>
</gene>
<dbReference type="Pfam" id="PF17854">
    <property type="entry name" value="FtsK_alpha"/>
    <property type="match status" value="1"/>
</dbReference>
<evidence type="ECO:0000256" key="8">
    <source>
        <dbReference type="ARBA" id="ARBA00022829"/>
    </source>
</evidence>
<dbReference type="Gene3D" id="3.30.980.40">
    <property type="match status" value="1"/>
</dbReference>
<dbReference type="Proteomes" id="UP000185124">
    <property type="component" value="Unassembled WGS sequence"/>
</dbReference>
<dbReference type="PRINTS" id="PR00379">
    <property type="entry name" value="INTEIN"/>
</dbReference>
<dbReference type="Pfam" id="PF13491">
    <property type="entry name" value="FtsK_4TM"/>
    <property type="match status" value="1"/>
</dbReference>
<evidence type="ECO:0000256" key="18">
    <source>
        <dbReference type="SAM" id="Phobius"/>
    </source>
</evidence>
<evidence type="ECO:0000256" key="11">
    <source>
        <dbReference type="ARBA" id="ARBA00023125"/>
    </source>
</evidence>
<dbReference type="InterPro" id="IPR027434">
    <property type="entry name" value="Homing_endonucl"/>
</dbReference>
<keyword evidence="11" id="KW-0238">DNA-binding</keyword>
<dbReference type="InterPro" id="IPR004042">
    <property type="entry name" value="Intein_endonuc_central"/>
</dbReference>
<dbReference type="Gene3D" id="3.40.50.300">
    <property type="entry name" value="P-loop containing nucleotide triphosphate hydrolases"/>
    <property type="match status" value="2"/>
</dbReference>
<evidence type="ECO:0000256" key="15">
    <source>
        <dbReference type="ARBA" id="ARBA00025923"/>
    </source>
</evidence>
<keyword evidence="9 16" id="KW-0067">ATP-binding</keyword>
<dbReference type="EMBL" id="FSQT01000002">
    <property type="protein sequence ID" value="SIN38857.1"/>
    <property type="molecule type" value="Genomic_DNA"/>
</dbReference>
<keyword evidence="10 18" id="KW-1133">Transmembrane helix</keyword>
<keyword evidence="12 18" id="KW-0472">Membrane</keyword>
<evidence type="ECO:0000259" key="19">
    <source>
        <dbReference type="PROSITE" id="PS50819"/>
    </source>
</evidence>
<comment type="subcellular location">
    <subcellularLocation>
        <location evidence="1">Cell membrane</location>
        <topology evidence="1">Multi-pass membrane protein</topology>
    </subcellularLocation>
</comment>
<dbReference type="GO" id="GO:0005524">
    <property type="term" value="F:ATP binding"/>
    <property type="evidence" value="ECO:0007669"/>
    <property type="project" value="UniProtKB-UniRule"/>
</dbReference>
<evidence type="ECO:0000256" key="2">
    <source>
        <dbReference type="ARBA" id="ARBA00006474"/>
    </source>
</evidence>
<dbReference type="GO" id="GO:0005886">
    <property type="term" value="C:plasma membrane"/>
    <property type="evidence" value="ECO:0007669"/>
    <property type="project" value="UniProtKB-SubCell"/>
</dbReference>
<dbReference type="GO" id="GO:0007059">
    <property type="term" value="P:chromosome segregation"/>
    <property type="evidence" value="ECO:0007669"/>
    <property type="project" value="UniProtKB-KW"/>
</dbReference>
<reference evidence="22" key="1">
    <citation type="submission" date="2016-12" db="EMBL/GenBank/DDBJ databases">
        <authorList>
            <person name="Varghese N."/>
            <person name="Submissions S."/>
        </authorList>
    </citation>
    <scope>NUCLEOTIDE SEQUENCE [LARGE SCALE GENOMIC DNA]</scope>
    <source>
        <strain evidence="22">DSM 45599</strain>
    </source>
</reference>
<evidence type="ECO:0000256" key="1">
    <source>
        <dbReference type="ARBA" id="ARBA00004651"/>
    </source>
</evidence>
<evidence type="ECO:0000256" key="3">
    <source>
        <dbReference type="ARBA" id="ARBA00020887"/>
    </source>
</evidence>
<dbReference type="InterPro" id="IPR025199">
    <property type="entry name" value="FtsK_4TM"/>
</dbReference>
<dbReference type="PROSITE" id="PS50901">
    <property type="entry name" value="FTSK"/>
    <property type="match status" value="1"/>
</dbReference>
<evidence type="ECO:0000313" key="21">
    <source>
        <dbReference type="EMBL" id="SIN38857.1"/>
    </source>
</evidence>
<organism evidence="21 22">
    <name type="scientific">Micromonospora cremea</name>
    <dbReference type="NCBI Taxonomy" id="709881"/>
    <lineage>
        <taxon>Bacteria</taxon>
        <taxon>Bacillati</taxon>
        <taxon>Actinomycetota</taxon>
        <taxon>Actinomycetes</taxon>
        <taxon>Micromonosporales</taxon>
        <taxon>Micromonosporaceae</taxon>
        <taxon>Micromonospora</taxon>
    </lineage>
</organism>
<dbReference type="InterPro" id="IPR004860">
    <property type="entry name" value="LAGLIDADG_dom"/>
</dbReference>
<dbReference type="Pfam" id="PF01580">
    <property type="entry name" value="FtsK_SpoIIIE"/>
    <property type="match status" value="2"/>
</dbReference>
<dbReference type="SUPFAM" id="SSF55608">
    <property type="entry name" value="Homing endonucleases"/>
    <property type="match status" value="1"/>
</dbReference>
<keyword evidence="22" id="KW-1185">Reference proteome</keyword>
<comment type="subunit">
    <text evidence="15">Homohexamer. Forms a ring that surrounds DNA.</text>
</comment>
<feature type="binding site" evidence="16">
    <location>
        <begin position="929"/>
        <end position="936"/>
    </location>
    <ligand>
        <name>ATP</name>
        <dbReference type="ChEBI" id="CHEBI:30616"/>
    </ligand>
</feature>
<dbReference type="Gene3D" id="1.10.10.10">
    <property type="entry name" value="Winged helix-like DNA-binding domain superfamily/Winged helix DNA-binding domain"/>
    <property type="match status" value="1"/>
</dbReference>
<feature type="transmembrane region" description="Helical" evidence="18">
    <location>
        <begin position="108"/>
        <end position="126"/>
    </location>
</feature>
<dbReference type="SMART" id="SM00843">
    <property type="entry name" value="Ftsk_gamma"/>
    <property type="match status" value="1"/>
</dbReference>
<evidence type="ECO:0000256" key="7">
    <source>
        <dbReference type="ARBA" id="ARBA00022741"/>
    </source>
</evidence>
<dbReference type="InterPro" id="IPR036844">
    <property type="entry name" value="Hint_dom_sf"/>
</dbReference>
<dbReference type="SUPFAM" id="SSF46785">
    <property type="entry name" value="Winged helix' DNA-binding domain"/>
    <property type="match status" value="1"/>
</dbReference>
<evidence type="ECO:0000256" key="14">
    <source>
        <dbReference type="ARBA" id="ARBA00024986"/>
    </source>
</evidence>
<dbReference type="STRING" id="709881.SAMN04489832_6348"/>
<keyword evidence="7 16" id="KW-0547">Nucleotide-binding</keyword>
<feature type="transmembrane region" description="Helical" evidence="18">
    <location>
        <begin position="75"/>
        <end position="96"/>
    </location>
</feature>
<dbReference type="InterPro" id="IPR002543">
    <property type="entry name" value="FtsK_dom"/>
</dbReference>
<proteinExistence type="inferred from homology"/>
<evidence type="ECO:0000256" key="9">
    <source>
        <dbReference type="ARBA" id="ARBA00022840"/>
    </source>
</evidence>
<sequence>MGRAIGALWMGLAHGMGWAVRAAGRQAASARDLDPEHRRDGGGLLLFGLALLSAVALWFSGAGPVGARLADTVRLFLGAISVVVPVLLMIGAWRLMRQPADPAHRGRGLIGWGSLLVSTAALLQIGQDPVDPVQRDFAGGLVGAGVGGLLERAVTAWVAVPLLILLLLFGLLVVTATPINKIPERLGLLAGGLVAPPDATEEEADETALRPARKRPAKRMPPLVDPDDFDDLDGADLQETMVLPRKAPAKVPASRKPAEPPEHSPAPTRAEQLALTGLAGDYTLPPANMLSAGAAAKTRSKANDEVIAALTGVFDQFDVDAAVTGFTRGPTVTRYEVELGHGVKVERITQLSRNIAYAVKSPDVRILSPIPGKSAVGVEIPNTDPENVALGDVLRSRAATSDHHPMVVALGKDIEGGYVVANLAKMPHILIAGATGAGKALALDTPIPTPDGWSTMGALRVGGKVFDEQGRPCTIVAATPVMYDRPCYEVEFSDGTVIVADAQHQWQTTTRAGRTQRTHRWKDGSYWSVNDVQRVTARADTVLSDLDRPVSTDEVIADVGQQFRNVLYRIVRGLPKEPGNALTSYLRGSREVTRRVPTYSRHRVYQALRELVADPGRSGRRRSFDDRPVTTAEIAASLRVVGRSGSWTNHAVAVCGALDYPEQDLPIAPYTLGCWLGDGTTGSAGFTCDEQELLDNIRLDGYVVTKHPASRMQYTISNRPERDGRIAEAVELFTRGVSLARAARQLGVGLSAVCLAARGQERLQPPSHIEPGAPSRDRYRTLRQLFRELGTKHIPAIYLRSSEQQRRALLAGLLDTDGTVSARGGVELALTNERLAQDALELIIGLGYQATMTTKRVKGRSELTSTCYRIHFTPADKVFRLTRKASRQVISTRATTSQRYIVDVRPIPSVPVRCIEVDSPSHLYLASRACIPTHNSSCLNTLLVSVLTRATPDEVRLLLIDPKRVEMTGYEGIPHLVTPIVTNAKKAADSLDWVVREMDMRYDDLAANGVRHIDDFNRKVRNGEIKAPPGSEREMRPYPYLLVIVDELADLMMVAPRDVEDSVVRITQLARAAGIHLVLATQRPSVDVVTGLIKANVPSRLAFATSSLADSRVILDQPGAEKLLGRGDGLFLPMGASKPVRIQGAWVTEREIADVVKFCKDQREPEFRKDVLAPAQDTKKKIDEDIGDDLDLLTQAVELVVTSQFGSTSMLQRKLRVGFAKAGRLMDLMETRGVVGPSEGSKARDVLVKPDEMEEVLAGLRGDGE</sequence>
<feature type="domain" description="DOD-type homing endonuclease" evidence="19">
    <location>
        <begin position="671"/>
        <end position="848"/>
    </location>
</feature>
<dbReference type="GO" id="GO:0004519">
    <property type="term" value="F:endonuclease activity"/>
    <property type="evidence" value="ECO:0007669"/>
    <property type="project" value="InterPro"/>
</dbReference>
<evidence type="ECO:0000256" key="5">
    <source>
        <dbReference type="ARBA" id="ARBA00022618"/>
    </source>
</evidence>
<evidence type="ECO:0000256" key="13">
    <source>
        <dbReference type="ARBA" id="ARBA00023306"/>
    </source>
</evidence>
<evidence type="ECO:0000256" key="6">
    <source>
        <dbReference type="ARBA" id="ARBA00022692"/>
    </source>
</evidence>
<feature type="transmembrane region" description="Helical" evidence="18">
    <location>
        <begin position="44"/>
        <end position="63"/>
    </location>
</feature>
<dbReference type="InterPro" id="IPR036388">
    <property type="entry name" value="WH-like_DNA-bd_sf"/>
</dbReference>
<dbReference type="InterPro" id="IPR027417">
    <property type="entry name" value="P-loop_NTPase"/>
</dbReference>
<dbReference type="GO" id="GO:0003677">
    <property type="term" value="F:DNA binding"/>
    <property type="evidence" value="ECO:0007669"/>
    <property type="project" value="UniProtKB-KW"/>
</dbReference>
<dbReference type="Pfam" id="PF14528">
    <property type="entry name" value="LAGLIDADG_3"/>
    <property type="match status" value="1"/>
</dbReference>
<dbReference type="AlphaFoldDB" id="A0A1N6AY14"/>
<dbReference type="InterPro" id="IPR006142">
    <property type="entry name" value="INTEIN"/>
</dbReference>
<dbReference type="GO" id="GO:0051301">
    <property type="term" value="P:cell division"/>
    <property type="evidence" value="ECO:0007669"/>
    <property type="project" value="UniProtKB-KW"/>
</dbReference>
<evidence type="ECO:0000313" key="22">
    <source>
        <dbReference type="Proteomes" id="UP000185124"/>
    </source>
</evidence>
<evidence type="ECO:0000256" key="10">
    <source>
        <dbReference type="ARBA" id="ARBA00022989"/>
    </source>
</evidence>
<dbReference type="PANTHER" id="PTHR22683:SF41">
    <property type="entry name" value="DNA TRANSLOCASE FTSK"/>
    <property type="match status" value="1"/>
</dbReference>
<dbReference type="SUPFAM" id="SSF51294">
    <property type="entry name" value="Hedgehog/intein (Hint) domain"/>
    <property type="match status" value="1"/>
</dbReference>
<feature type="transmembrane region" description="Helical" evidence="18">
    <location>
        <begin position="154"/>
        <end position="176"/>
    </location>
</feature>
<dbReference type="InterPro" id="IPR036390">
    <property type="entry name" value="WH_DNA-bd_sf"/>
</dbReference>
<keyword evidence="5" id="KW-0132">Cell division</keyword>
<dbReference type="InterPro" id="IPR018541">
    <property type="entry name" value="Ftsk_gamma"/>
</dbReference>
<dbReference type="Gene3D" id="3.10.28.10">
    <property type="entry name" value="Homing endonucleases"/>
    <property type="match status" value="1"/>
</dbReference>
<evidence type="ECO:0000259" key="20">
    <source>
        <dbReference type="PROSITE" id="PS50901"/>
    </source>
</evidence>
<evidence type="ECO:0000256" key="12">
    <source>
        <dbReference type="ARBA" id="ARBA00023136"/>
    </source>
</evidence>
<accession>A0A1N6AY14</accession>
<dbReference type="InterPro" id="IPR041027">
    <property type="entry name" value="FtsK_alpha"/>
</dbReference>
<dbReference type="PANTHER" id="PTHR22683">
    <property type="entry name" value="SPORULATION PROTEIN RELATED"/>
    <property type="match status" value="1"/>
</dbReference>
<dbReference type="PROSITE" id="PS50819">
    <property type="entry name" value="INTEIN_ENDONUCLEASE"/>
    <property type="match status" value="1"/>
</dbReference>
<keyword evidence="6 18" id="KW-0812">Transmembrane</keyword>
<comment type="similarity">
    <text evidence="2">Belongs to the FtsK/SpoIIIE/SftA family.</text>
</comment>
<feature type="region of interest" description="Disordered" evidence="17">
    <location>
        <begin position="244"/>
        <end position="268"/>
    </location>
</feature>
<evidence type="ECO:0000256" key="4">
    <source>
        <dbReference type="ARBA" id="ARBA00022475"/>
    </source>
</evidence>
<protein>
    <recommendedName>
        <fullName evidence="3">DNA translocase FtsK</fullName>
    </recommendedName>
</protein>
<evidence type="ECO:0000256" key="17">
    <source>
        <dbReference type="SAM" id="MobiDB-lite"/>
    </source>
</evidence>
<comment type="function">
    <text evidence="14">Essential cell division protein that coordinates cell division and chromosome segregation. The N-terminus is involved in assembly of the cell-division machinery. The C-terminus functions as a DNA motor that moves dsDNA in an ATP-dependent manner towards the dif recombination site, which is located within the replication terminus region. Required for activation of the Xer recombinase, allowing activation of chromosome unlinking by recombination.</text>
</comment>
<dbReference type="InterPro" id="IPR050206">
    <property type="entry name" value="FtsK/SpoIIIE/SftA"/>
</dbReference>
<keyword evidence="4" id="KW-1003">Cell membrane</keyword>
<dbReference type="Pfam" id="PF09397">
    <property type="entry name" value="FtsK_gamma"/>
    <property type="match status" value="1"/>
</dbReference>
<evidence type="ECO:0000256" key="16">
    <source>
        <dbReference type="PROSITE-ProRule" id="PRU00289"/>
    </source>
</evidence>